<evidence type="ECO:0000313" key="2">
    <source>
        <dbReference type="Proteomes" id="UP001529510"/>
    </source>
</evidence>
<comment type="caution">
    <text evidence="1">The sequence shown here is derived from an EMBL/GenBank/DDBJ whole genome shotgun (WGS) entry which is preliminary data.</text>
</comment>
<evidence type="ECO:0000313" key="1">
    <source>
        <dbReference type="EMBL" id="KAL0155232.1"/>
    </source>
</evidence>
<dbReference type="Gene3D" id="3.90.1410.10">
    <property type="entry name" value="set domain protein methyltransferase, domain 1"/>
    <property type="match status" value="1"/>
</dbReference>
<name>A0ABD0N266_CIRMR</name>
<feature type="non-terminal residue" evidence="1">
    <location>
        <position position="1"/>
    </location>
</feature>
<accession>A0ABD0N266</accession>
<feature type="non-terminal residue" evidence="1">
    <location>
        <position position="57"/>
    </location>
</feature>
<dbReference type="AlphaFoldDB" id="A0ABD0N266"/>
<sequence>SEEERDELLKGTGIPEAVKTDLKKLQDEYNNVVLPFMKSHSDLWDPEKHTLELYKSL</sequence>
<organism evidence="1 2">
    <name type="scientific">Cirrhinus mrigala</name>
    <name type="common">Mrigala</name>
    <dbReference type="NCBI Taxonomy" id="683832"/>
    <lineage>
        <taxon>Eukaryota</taxon>
        <taxon>Metazoa</taxon>
        <taxon>Chordata</taxon>
        <taxon>Craniata</taxon>
        <taxon>Vertebrata</taxon>
        <taxon>Euteleostomi</taxon>
        <taxon>Actinopterygii</taxon>
        <taxon>Neopterygii</taxon>
        <taxon>Teleostei</taxon>
        <taxon>Ostariophysi</taxon>
        <taxon>Cypriniformes</taxon>
        <taxon>Cyprinidae</taxon>
        <taxon>Labeoninae</taxon>
        <taxon>Labeonini</taxon>
        <taxon>Cirrhinus</taxon>
    </lineage>
</organism>
<keyword evidence="2" id="KW-1185">Reference proteome</keyword>
<protein>
    <submittedName>
        <fullName evidence="1">Uncharacterized protein</fullName>
    </submittedName>
</protein>
<dbReference type="Proteomes" id="UP001529510">
    <property type="component" value="Unassembled WGS sequence"/>
</dbReference>
<reference evidence="1 2" key="1">
    <citation type="submission" date="2024-05" db="EMBL/GenBank/DDBJ databases">
        <title>Genome sequencing and assembly of Indian major carp, Cirrhinus mrigala (Hamilton, 1822).</title>
        <authorList>
            <person name="Mohindra V."/>
            <person name="Chowdhury L.M."/>
            <person name="Lal K."/>
            <person name="Jena J.K."/>
        </authorList>
    </citation>
    <scope>NUCLEOTIDE SEQUENCE [LARGE SCALE GENOMIC DNA]</scope>
    <source>
        <strain evidence="1">CM1030</strain>
        <tissue evidence="1">Blood</tissue>
    </source>
</reference>
<proteinExistence type="predicted"/>
<gene>
    <name evidence="1" type="ORF">M9458_049495</name>
</gene>
<dbReference type="EMBL" id="JAMKFB020000025">
    <property type="protein sequence ID" value="KAL0155232.1"/>
    <property type="molecule type" value="Genomic_DNA"/>
</dbReference>